<organism evidence="1 2">
    <name type="scientific">Trifolium medium</name>
    <dbReference type="NCBI Taxonomy" id="97028"/>
    <lineage>
        <taxon>Eukaryota</taxon>
        <taxon>Viridiplantae</taxon>
        <taxon>Streptophyta</taxon>
        <taxon>Embryophyta</taxon>
        <taxon>Tracheophyta</taxon>
        <taxon>Spermatophyta</taxon>
        <taxon>Magnoliopsida</taxon>
        <taxon>eudicotyledons</taxon>
        <taxon>Gunneridae</taxon>
        <taxon>Pentapetalae</taxon>
        <taxon>rosids</taxon>
        <taxon>fabids</taxon>
        <taxon>Fabales</taxon>
        <taxon>Fabaceae</taxon>
        <taxon>Papilionoideae</taxon>
        <taxon>50 kb inversion clade</taxon>
        <taxon>NPAAA clade</taxon>
        <taxon>Hologalegina</taxon>
        <taxon>IRL clade</taxon>
        <taxon>Trifolieae</taxon>
        <taxon>Trifolium</taxon>
    </lineage>
</organism>
<dbReference type="AlphaFoldDB" id="A0A392UPN5"/>
<accession>A0A392UPN5</accession>
<reference evidence="1 2" key="1">
    <citation type="journal article" date="2018" name="Front. Plant Sci.">
        <title>Red Clover (Trifolium pratense) and Zigzag Clover (T. medium) - A Picture of Genomic Similarities and Differences.</title>
        <authorList>
            <person name="Dluhosova J."/>
            <person name="Istvanek J."/>
            <person name="Nedelnik J."/>
            <person name="Repkova J."/>
        </authorList>
    </citation>
    <scope>NUCLEOTIDE SEQUENCE [LARGE SCALE GENOMIC DNA]</scope>
    <source>
        <strain evidence="2">cv. 10/8</strain>
        <tissue evidence="1">Leaf</tissue>
    </source>
</reference>
<dbReference type="Proteomes" id="UP000265520">
    <property type="component" value="Unassembled WGS sequence"/>
</dbReference>
<sequence length="51" mass="5492">YVEPPPPNSRSSASEPSLATEKWQVAAVSRRSVAVAPPVAAFGHPCHYLLY</sequence>
<feature type="non-terminal residue" evidence="1">
    <location>
        <position position="1"/>
    </location>
</feature>
<name>A0A392UPN5_9FABA</name>
<dbReference type="EMBL" id="LXQA010885079">
    <property type="protein sequence ID" value="MCI75531.1"/>
    <property type="molecule type" value="Genomic_DNA"/>
</dbReference>
<comment type="caution">
    <text evidence="1">The sequence shown here is derived from an EMBL/GenBank/DDBJ whole genome shotgun (WGS) entry which is preliminary data.</text>
</comment>
<proteinExistence type="predicted"/>
<protein>
    <submittedName>
        <fullName evidence="1">Uncharacterized protein</fullName>
    </submittedName>
</protein>
<keyword evidence="2" id="KW-1185">Reference proteome</keyword>
<evidence type="ECO:0000313" key="1">
    <source>
        <dbReference type="EMBL" id="MCI75531.1"/>
    </source>
</evidence>
<evidence type="ECO:0000313" key="2">
    <source>
        <dbReference type="Proteomes" id="UP000265520"/>
    </source>
</evidence>